<proteinExistence type="predicted"/>
<reference evidence="1 2" key="1">
    <citation type="submission" date="2021-06" db="EMBL/GenBank/DDBJ databases">
        <title>Caerostris extrusa draft genome.</title>
        <authorList>
            <person name="Kono N."/>
            <person name="Arakawa K."/>
        </authorList>
    </citation>
    <scope>NUCLEOTIDE SEQUENCE [LARGE SCALE GENOMIC DNA]</scope>
</reference>
<dbReference type="AlphaFoldDB" id="A0AAV4N3U4"/>
<sequence length="98" mass="11571">MLVVFHSKKVTERIAVYISKKHIQDLPNTIHCSKNDSIQQVSIQCVDTCWDRYIEFIHERNTEITAKDTLRTSLLHFETRTYEKIVYGHIAVKGFYVQ</sequence>
<evidence type="ECO:0000313" key="2">
    <source>
        <dbReference type="Proteomes" id="UP001054945"/>
    </source>
</evidence>
<accession>A0AAV4N3U4</accession>
<protein>
    <submittedName>
        <fullName evidence="1">Uncharacterized protein</fullName>
    </submittedName>
</protein>
<comment type="caution">
    <text evidence="1">The sequence shown here is derived from an EMBL/GenBank/DDBJ whole genome shotgun (WGS) entry which is preliminary data.</text>
</comment>
<dbReference type="Proteomes" id="UP001054945">
    <property type="component" value="Unassembled WGS sequence"/>
</dbReference>
<dbReference type="EMBL" id="BPLR01002884">
    <property type="protein sequence ID" value="GIX78945.1"/>
    <property type="molecule type" value="Genomic_DNA"/>
</dbReference>
<evidence type="ECO:0000313" key="1">
    <source>
        <dbReference type="EMBL" id="GIX78945.1"/>
    </source>
</evidence>
<organism evidence="1 2">
    <name type="scientific">Caerostris extrusa</name>
    <name type="common">Bark spider</name>
    <name type="synonym">Caerostris bankana</name>
    <dbReference type="NCBI Taxonomy" id="172846"/>
    <lineage>
        <taxon>Eukaryota</taxon>
        <taxon>Metazoa</taxon>
        <taxon>Ecdysozoa</taxon>
        <taxon>Arthropoda</taxon>
        <taxon>Chelicerata</taxon>
        <taxon>Arachnida</taxon>
        <taxon>Araneae</taxon>
        <taxon>Araneomorphae</taxon>
        <taxon>Entelegynae</taxon>
        <taxon>Araneoidea</taxon>
        <taxon>Araneidae</taxon>
        <taxon>Caerostris</taxon>
    </lineage>
</organism>
<name>A0AAV4N3U4_CAEEX</name>
<keyword evidence="2" id="KW-1185">Reference proteome</keyword>
<gene>
    <name evidence="1" type="ORF">CEXT_713591</name>
</gene>